<dbReference type="RefSeq" id="WP_143071268.1">
    <property type="nucleotide sequence ID" value="NZ_FSRO01000001.1"/>
</dbReference>
<dbReference type="PANTHER" id="PTHR11228">
    <property type="entry name" value="RADICAL SAM DOMAIN PROTEIN"/>
    <property type="match status" value="1"/>
</dbReference>
<dbReference type="InterPro" id="IPR013785">
    <property type="entry name" value="Aldolase_TIM"/>
</dbReference>
<dbReference type="PROSITE" id="PS51918">
    <property type="entry name" value="RADICAL_SAM"/>
    <property type="match status" value="1"/>
</dbReference>
<dbReference type="Proteomes" id="UP000185062">
    <property type="component" value="Unassembled WGS sequence"/>
</dbReference>
<dbReference type="GO" id="GO:0003824">
    <property type="term" value="F:catalytic activity"/>
    <property type="evidence" value="ECO:0007669"/>
    <property type="project" value="InterPro"/>
</dbReference>
<keyword evidence="3" id="KW-0479">Metal-binding</keyword>
<evidence type="ECO:0000256" key="4">
    <source>
        <dbReference type="ARBA" id="ARBA00023004"/>
    </source>
</evidence>
<evidence type="ECO:0000256" key="3">
    <source>
        <dbReference type="ARBA" id="ARBA00022723"/>
    </source>
</evidence>
<accession>A0A1N6J348</accession>
<gene>
    <name evidence="7" type="ORF">SAMN02743940_2273</name>
</gene>
<dbReference type="SFLD" id="SFLDS00029">
    <property type="entry name" value="Radical_SAM"/>
    <property type="match status" value="1"/>
</dbReference>
<dbReference type="InterPro" id="IPR058240">
    <property type="entry name" value="rSAM_sf"/>
</dbReference>
<evidence type="ECO:0000256" key="5">
    <source>
        <dbReference type="ARBA" id="ARBA00023014"/>
    </source>
</evidence>
<keyword evidence="4" id="KW-0408">Iron</keyword>
<dbReference type="SFLD" id="SFLDG01067">
    <property type="entry name" value="SPASM/twitch_domain_containing"/>
    <property type="match status" value="1"/>
</dbReference>
<dbReference type="STRING" id="44575.SAMN05216419_10348"/>
<keyword evidence="8" id="KW-1185">Reference proteome</keyword>
<dbReference type="CDD" id="cd01335">
    <property type="entry name" value="Radical_SAM"/>
    <property type="match status" value="1"/>
</dbReference>
<dbReference type="InterPro" id="IPR050377">
    <property type="entry name" value="Radical_SAM_PqqE_MftC-like"/>
</dbReference>
<dbReference type="PANTHER" id="PTHR11228:SF7">
    <property type="entry name" value="PQQA PEPTIDE CYCLASE"/>
    <property type="match status" value="1"/>
</dbReference>
<evidence type="ECO:0000256" key="1">
    <source>
        <dbReference type="ARBA" id="ARBA00001966"/>
    </source>
</evidence>
<feature type="domain" description="Radical SAM core" evidence="6">
    <location>
        <begin position="23"/>
        <end position="262"/>
    </location>
</feature>
<dbReference type="GO" id="GO:0046872">
    <property type="term" value="F:metal ion binding"/>
    <property type="evidence" value="ECO:0007669"/>
    <property type="project" value="UniProtKB-KW"/>
</dbReference>
<protein>
    <submittedName>
        <fullName evidence="7">4Fe-4S single cluster domain-containing protein</fullName>
    </submittedName>
</protein>
<name>A0A1N6J348_9PROT</name>
<evidence type="ECO:0000259" key="6">
    <source>
        <dbReference type="PROSITE" id="PS51918"/>
    </source>
</evidence>
<dbReference type="EMBL" id="FSRO01000001">
    <property type="protein sequence ID" value="SIO38643.1"/>
    <property type="molecule type" value="Genomic_DNA"/>
</dbReference>
<evidence type="ECO:0000313" key="7">
    <source>
        <dbReference type="EMBL" id="SIO38643.1"/>
    </source>
</evidence>
<dbReference type="Gene3D" id="3.20.20.70">
    <property type="entry name" value="Aldolase class I"/>
    <property type="match status" value="1"/>
</dbReference>
<dbReference type="AlphaFoldDB" id="A0A1N6J348"/>
<proteinExistence type="predicted"/>
<dbReference type="SUPFAM" id="SSF102114">
    <property type="entry name" value="Radical SAM enzymes"/>
    <property type="match status" value="1"/>
</dbReference>
<keyword evidence="5" id="KW-0411">Iron-sulfur</keyword>
<dbReference type="GO" id="GO:0051536">
    <property type="term" value="F:iron-sulfur cluster binding"/>
    <property type="evidence" value="ECO:0007669"/>
    <property type="project" value="UniProtKB-KW"/>
</dbReference>
<dbReference type="eggNOG" id="COG0535">
    <property type="taxonomic scope" value="Bacteria"/>
</dbReference>
<keyword evidence="2" id="KW-0949">S-adenosyl-L-methionine</keyword>
<comment type="cofactor">
    <cofactor evidence="1">
        <name>[4Fe-4S] cluster</name>
        <dbReference type="ChEBI" id="CHEBI:49883"/>
    </cofactor>
</comment>
<reference evidence="7 8" key="1">
    <citation type="submission" date="2016-12" db="EMBL/GenBank/DDBJ databases">
        <authorList>
            <person name="Song W.-J."/>
            <person name="Kurnit D.M."/>
        </authorList>
    </citation>
    <scope>NUCLEOTIDE SEQUENCE [LARGE SCALE GENOMIC DNA]</scope>
    <source>
        <strain evidence="7 8">ATCC 49181</strain>
    </source>
</reference>
<dbReference type="Pfam" id="PF04055">
    <property type="entry name" value="Radical_SAM"/>
    <property type="match status" value="1"/>
</dbReference>
<sequence length="317" mass="35848">MNTKGTLVHSEWPARSEKWYITPDGEPRGFIRSYALDELWFHTGTACNLACPFCLEGSKPGDNRLQLMRFEDIKPFIDEALTLGVKQFSFTGGEPFVNKDMIRILDYALKYRPCLVLTNATEPLIKRLKQLESLREQAHSLHFRVSLDHFEADRHDAGRGVGMFALALDGLRRLHEMGFVLSVANQILPGISSDLVAKHFADVFRAAGLPENLQRVEFPEFYLPGAEVSAPQITESCMVNYQTEKSRGDFMCAFSRMIVKINGHIKIYACTLVDDDPDYALGDTLAQSLKIPVSMKHHRCYSCFHFGASCSEIKHHD</sequence>
<evidence type="ECO:0000256" key="2">
    <source>
        <dbReference type="ARBA" id="ARBA00022691"/>
    </source>
</evidence>
<organism evidence="7 8">
    <name type="scientific">Nitrosomonas cryotolerans ATCC 49181</name>
    <dbReference type="NCBI Taxonomy" id="1131553"/>
    <lineage>
        <taxon>Bacteria</taxon>
        <taxon>Pseudomonadati</taxon>
        <taxon>Pseudomonadota</taxon>
        <taxon>Betaproteobacteria</taxon>
        <taxon>Nitrosomonadales</taxon>
        <taxon>Nitrosomonadaceae</taxon>
        <taxon>Nitrosomonas</taxon>
    </lineage>
</organism>
<evidence type="ECO:0000313" key="8">
    <source>
        <dbReference type="Proteomes" id="UP000185062"/>
    </source>
</evidence>
<dbReference type="InterPro" id="IPR007197">
    <property type="entry name" value="rSAM"/>
</dbReference>